<feature type="transmembrane region" description="Helical" evidence="8">
    <location>
        <begin position="83"/>
        <end position="103"/>
    </location>
</feature>
<keyword evidence="4 8" id="KW-0133">Cell shape</keyword>
<evidence type="ECO:0000256" key="1">
    <source>
        <dbReference type="ARBA" id="ARBA00004651"/>
    </source>
</evidence>
<dbReference type="Proteomes" id="UP001595969">
    <property type="component" value="Unassembled WGS sequence"/>
</dbReference>
<comment type="subcellular location">
    <subcellularLocation>
        <location evidence="1 8">Cell membrane</location>
        <topology evidence="1 8">Multi-pass membrane protein</topology>
    </subcellularLocation>
</comment>
<feature type="transmembrane region" description="Helical" evidence="8">
    <location>
        <begin position="462"/>
        <end position="481"/>
    </location>
</feature>
<dbReference type="NCBIfam" id="TIGR01695">
    <property type="entry name" value="murJ_mviN"/>
    <property type="match status" value="1"/>
</dbReference>
<name>A0ABV9MRM4_9ENTE</name>
<evidence type="ECO:0000256" key="6">
    <source>
        <dbReference type="ARBA" id="ARBA00022989"/>
    </source>
</evidence>
<feature type="transmembrane region" description="Helical" evidence="8">
    <location>
        <begin position="153"/>
        <end position="173"/>
    </location>
</feature>
<proteinExistence type="inferred from homology"/>
<keyword evidence="7 8" id="KW-0472">Membrane</keyword>
<feature type="transmembrane region" description="Helical" evidence="8">
    <location>
        <begin position="375"/>
        <end position="394"/>
    </location>
</feature>
<dbReference type="PIRSF" id="PIRSF002869">
    <property type="entry name" value="MviN"/>
    <property type="match status" value="1"/>
</dbReference>
<evidence type="ECO:0000256" key="9">
    <source>
        <dbReference type="PIRNR" id="PIRNR002869"/>
    </source>
</evidence>
<comment type="similarity">
    <text evidence="8 9">Belongs to the MurJ/MviN family.</text>
</comment>
<keyword evidence="2 8" id="KW-1003">Cell membrane</keyword>
<dbReference type="PRINTS" id="PR01806">
    <property type="entry name" value="VIRFACTRMVIN"/>
</dbReference>
<evidence type="ECO:0000256" key="5">
    <source>
        <dbReference type="ARBA" id="ARBA00022984"/>
    </source>
</evidence>
<dbReference type="PANTHER" id="PTHR47019:SF1">
    <property type="entry name" value="LIPID II FLIPPASE MURJ"/>
    <property type="match status" value="1"/>
</dbReference>
<evidence type="ECO:0000313" key="11">
    <source>
        <dbReference type="Proteomes" id="UP001595969"/>
    </source>
</evidence>
<feature type="transmembrane region" description="Helical" evidence="8">
    <location>
        <begin position="434"/>
        <end position="456"/>
    </location>
</feature>
<organism evidence="10 11">
    <name type="scientific">Enterococcus lemanii</name>
    <dbReference type="NCBI Taxonomy" id="1159752"/>
    <lineage>
        <taxon>Bacteria</taxon>
        <taxon>Bacillati</taxon>
        <taxon>Bacillota</taxon>
        <taxon>Bacilli</taxon>
        <taxon>Lactobacillales</taxon>
        <taxon>Enterococcaceae</taxon>
        <taxon>Enterococcus</taxon>
    </lineage>
</organism>
<comment type="function">
    <text evidence="8 9">Involved in peptidoglycan biosynthesis. Transports lipid-linked peptidoglycan precursors from the inner to the outer leaflet of the cytoplasmic membrane.</text>
</comment>
<feature type="transmembrane region" description="Helical" evidence="8">
    <location>
        <begin position="400"/>
        <end position="422"/>
    </location>
</feature>
<comment type="pathway">
    <text evidence="8">Cell wall biogenesis; peptidoglycan biosynthesis.</text>
</comment>
<evidence type="ECO:0000256" key="4">
    <source>
        <dbReference type="ARBA" id="ARBA00022960"/>
    </source>
</evidence>
<keyword evidence="11" id="KW-1185">Reference proteome</keyword>
<dbReference type="CDD" id="cd13123">
    <property type="entry name" value="MATE_MurJ_like"/>
    <property type="match status" value="1"/>
</dbReference>
<feature type="transmembrane region" description="Helical" evidence="8">
    <location>
        <begin position="128"/>
        <end position="146"/>
    </location>
</feature>
<comment type="caution">
    <text evidence="10">The sequence shown here is derived from an EMBL/GenBank/DDBJ whole genome shotgun (WGS) entry which is preliminary data.</text>
</comment>
<accession>A0ABV9MRM4</accession>
<feature type="transmembrane region" description="Helical" evidence="8">
    <location>
        <begin position="179"/>
        <end position="200"/>
    </location>
</feature>
<sequence>MKKNIVLLVLSMLFIKLFGIGRELALAYFYGATAYADVYLIASSIPTTVLGLVTAGLTTSFIPVYNKIKNDYSEEEANRYTSNLLNILLALSLILSLISTVFIEDVVKIFASGFKGETLAIAVQFTRYTIWAMVFTALISVMTGFLQMRQRFLVPTYLGLIMNLVVIASIFLSDHFKNPELMAIGVVVSGAIQFLVLYVSQRLLGYRHKVVFKPTDKHIKYMLYISLPIIIGTSVDQLNSIVDKSIASSVAVGGVAILNYASKISDSILNIFVTSIATVLFPSLSEVAASGDIPKLRRLSTEAVRYVSILIIPAIVGIMIYAEEIVTIFYGRGQFTQSALELTTWSLVFYAFGSFAFGLRQIIIRMFYALHDTKTPVYSSIIAVILNITLNLILSKIIGIPGLALATSISAYVSVFILFYFASKKVGDLGLKSALTVILKCTAAAIAMAVVSLIFYEFMAGYIPRVAALSVSILLAVLLYAGIMLQMRIEEVDTIKEKIFSKLKRPKVK</sequence>
<evidence type="ECO:0000313" key="10">
    <source>
        <dbReference type="EMBL" id="MFC4718642.1"/>
    </source>
</evidence>
<evidence type="ECO:0000256" key="2">
    <source>
        <dbReference type="ARBA" id="ARBA00022475"/>
    </source>
</evidence>
<dbReference type="InterPro" id="IPR004268">
    <property type="entry name" value="MurJ"/>
</dbReference>
<feature type="transmembrane region" description="Helical" evidence="8">
    <location>
        <begin position="268"/>
        <end position="291"/>
    </location>
</feature>
<dbReference type="HAMAP" id="MF_02078">
    <property type="entry name" value="MurJ_MviN"/>
    <property type="match status" value="1"/>
</dbReference>
<evidence type="ECO:0000256" key="7">
    <source>
        <dbReference type="ARBA" id="ARBA00023136"/>
    </source>
</evidence>
<dbReference type="RefSeq" id="WP_204653967.1">
    <property type="nucleotide sequence ID" value="NZ_JAFBFD010000016.1"/>
</dbReference>
<keyword evidence="8 9" id="KW-0961">Cell wall biogenesis/degradation</keyword>
<dbReference type="InterPro" id="IPR051050">
    <property type="entry name" value="Lipid_II_flippase_MurJ/MviN"/>
</dbReference>
<keyword evidence="6 8" id="KW-1133">Transmembrane helix</keyword>
<feature type="transmembrane region" description="Helical" evidence="8">
    <location>
        <begin position="303"/>
        <end position="322"/>
    </location>
</feature>
<dbReference type="PANTHER" id="PTHR47019">
    <property type="entry name" value="LIPID II FLIPPASE MURJ"/>
    <property type="match status" value="1"/>
</dbReference>
<keyword evidence="3 8" id="KW-0812">Transmembrane</keyword>
<keyword evidence="8 9" id="KW-0813">Transport</keyword>
<evidence type="ECO:0000256" key="8">
    <source>
        <dbReference type="HAMAP-Rule" id="MF_02078"/>
    </source>
</evidence>
<keyword evidence="5 8" id="KW-0573">Peptidoglycan synthesis</keyword>
<feature type="transmembrane region" description="Helical" evidence="8">
    <location>
        <begin position="221"/>
        <end position="242"/>
    </location>
</feature>
<dbReference type="EMBL" id="JBHSGS010000013">
    <property type="protein sequence ID" value="MFC4718642.1"/>
    <property type="molecule type" value="Genomic_DNA"/>
</dbReference>
<feature type="transmembrane region" description="Helical" evidence="8">
    <location>
        <begin position="38"/>
        <end position="62"/>
    </location>
</feature>
<dbReference type="Pfam" id="PF03023">
    <property type="entry name" value="MurJ"/>
    <property type="match status" value="1"/>
</dbReference>
<evidence type="ECO:0000256" key="3">
    <source>
        <dbReference type="ARBA" id="ARBA00022692"/>
    </source>
</evidence>
<protein>
    <recommendedName>
        <fullName evidence="8">Probable lipid II flippase MurJ</fullName>
    </recommendedName>
</protein>
<feature type="transmembrane region" description="Helical" evidence="8">
    <location>
        <begin position="342"/>
        <end position="363"/>
    </location>
</feature>
<gene>
    <name evidence="8 10" type="primary">murJ</name>
    <name evidence="10" type="ORF">ACFO5I_02640</name>
</gene>
<reference evidence="11" key="1">
    <citation type="journal article" date="2019" name="Int. J. Syst. Evol. Microbiol.">
        <title>The Global Catalogue of Microorganisms (GCM) 10K type strain sequencing project: providing services to taxonomists for standard genome sequencing and annotation.</title>
        <authorList>
            <consortium name="The Broad Institute Genomics Platform"/>
            <consortium name="The Broad Institute Genome Sequencing Center for Infectious Disease"/>
            <person name="Wu L."/>
            <person name="Ma J."/>
        </authorList>
    </citation>
    <scope>NUCLEOTIDE SEQUENCE [LARGE SCALE GENOMIC DNA]</scope>
    <source>
        <strain evidence="11">CGMCC 1.19032</strain>
    </source>
</reference>